<evidence type="ECO:0000313" key="3">
    <source>
        <dbReference type="Proteomes" id="UP001227192"/>
    </source>
</evidence>
<reference evidence="2" key="2">
    <citation type="journal article" date="2016" name="Fungal Biol.">
        <title>Ochratoxin A production by Penicillium thymicola.</title>
        <authorList>
            <person name="Nguyen H.D.T."/>
            <person name="McMullin D.R."/>
            <person name="Ponomareva E."/>
            <person name="Riley R."/>
            <person name="Pomraning K.R."/>
            <person name="Baker S.E."/>
            <person name="Seifert K.A."/>
        </authorList>
    </citation>
    <scope>NUCLEOTIDE SEQUENCE</scope>
    <source>
        <strain evidence="2">DAOM 180753</strain>
    </source>
</reference>
<comment type="caution">
    <text evidence="2">The sequence shown here is derived from an EMBL/GenBank/DDBJ whole genome shotgun (WGS) entry which is preliminary data.</text>
</comment>
<keyword evidence="3" id="KW-1185">Reference proteome</keyword>
<dbReference type="EMBL" id="LACB01000416">
    <property type="protein sequence ID" value="KAJ9483590.1"/>
    <property type="molecule type" value="Genomic_DNA"/>
</dbReference>
<name>A0AAI9TB97_PENTH</name>
<dbReference type="Proteomes" id="UP001227192">
    <property type="component" value="Unassembled WGS sequence"/>
</dbReference>
<evidence type="ECO:0000256" key="1">
    <source>
        <dbReference type="SAM" id="MobiDB-lite"/>
    </source>
</evidence>
<evidence type="ECO:0000313" key="2">
    <source>
        <dbReference type="EMBL" id="KAJ9483590.1"/>
    </source>
</evidence>
<feature type="region of interest" description="Disordered" evidence="1">
    <location>
        <begin position="36"/>
        <end position="57"/>
    </location>
</feature>
<protein>
    <submittedName>
        <fullName evidence="2">Uncharacterized protein</fullName>
    </submittedName>
</protein>
<reference evidence="2" key="1">
    <citation type="submission" date="2015-06" db="EMBL/GenBank/DDBJ databases">
        <authorList>
            <person name="Nguyen H."/>
        </authorList>
    </citation>
    <scope>NUCLEOTIDE SEQUENCE</scope>
    <source>
        <strain evidence="2">DAOM 180753</strain>
    </source>
</reference>
<organism evidence="2 3">
    <name type="scientific">Penicillium thymicola</name>
    <dbReference type="NCBI Taxonomy" id="293382"/>
    <lineage>
        <taxon>Eukaryota</taxon>
        <taxon>Fungi</taxon>
        <taxon>Dikarya</taxon>
        <taxon>Ascomycota</taxon>
        <taxon>Pezizomycotina</taxon>
        <taxon>Eurotiomycetes</taxon>
        <taxon>Eurotiomycetidae</taxon>
        <taxon>Eurotiales</taxon>
        <taxon>Aspergillaceae</taxon>
        <taxon>Penicillium</taxon>
    </lineage>
</organism>
<sequence length="74" mass="8239">MKNICRLQAFESGFSPLFALHRLEFITNSSQPLSRNPHFNRKAGVTSQFSGSHEGPHTNKVAPVFLVSQNAIRS</sequence>
<gene>
    <name evidence="2" type="ORF">VN97_g9822</name>
</gene>
<dbReference type="AlphaFoldDB" id="A0AAI9TB97"/>
<accession>A0AAI9TB97</accession>
<proteinExistence type="predicted"/>